<evidence type="ECO:0000313" key="2">
    <source>
        <dbReference type="EMBL" id="UKJ90313.1"/>
    </source>
</evidence>
<feature type="compositionally biased region" description="Polar residues" evidence="1">
    <location>
        <begin position="14"/>
        <end position="27"/>
    </location>
</feature>
<sequence>MADSIGQQCPGESLNRNYNSNGSQASNPGPRLASLPAVATASLTTKLTPIQLDVKNTDSTETFTCIKKDGFAKYTAKDGYGFSSIKKTGGLLSSSVEEVWNTNDPNDYATTVVRDGTGMSSSMSNVTIFFDKKFKHLTKSDSAYFIDSGIRLFVNDASDPSKTKQLPGEQYKGSCDKDVFKFELKNDTKCTEVKYIHRCLESGNSSKVVLNLEPVWKHDSKKHGDQYPKVIKYYWPDKMLIDFEHISIIHTKNTEGKWDNGLLFEIKMYTNDSNNAFEELEITSFDIKEQGYEHIVTFKKDIKCVQIKHKGVELWKHETDKHGDKYPTSLSYIKNGSMLYINFDTFFIVCKKNENKTWNSNEFFIKFYTIDPNDETEHVELTTTSFVIEQDDDGFDFKMNDGVKCMLIKSDSKILWKHGPGTDTEEHPSVIRYSDSRVLVNLSDTLILCEKDTRNNWRKFHFPFKLYKRDPKSYTKILELNGSDYKLVHQGENFKFVFKSNVNLLMVEMDGKELWKHDGYIAPGPHPTSVIYSKNKRKFSMDYENFFTLYKKETDGSWGKGQIIDMKLYIQDPKDASKILTLSDNHYHLKDEVEEFEFELKPTVKCTMVKLSGDKVWSYDRILSPGKYPKRIVYKRHKTMVSLVFEGFYVLIQKEKSSELWVPRESTTLDIALTVPTPEYTYQVHQLFSTYVPEEQFLFDKVKIGDNVIYDPINPCDLATKVLVYKTTTAIDVVDLYLPDGIIKRYGRRQDDSWYEKLTSLSLDLKMEANGYSFKCLGRDMGSYYTRKGFGFGKVVFGSWDIWEAQDEIDYASKVDVNEMEDNFEVHVYLKSGVKKEFTVQKIQRQKLLDISTPSHSGSVSSSQHVSLF</sequence>
<name>A0A976M887_THEOR</name>
<dbReference type="Proteomes" id="UP000244803">
    <property type="component" value="Chromosome 2"/>
</dbReference>
<protein>
    <submittedName>
        <fullName evidence="2">Uncharacterized protein</fullName>
    </submittedName>
</protein>
<feature type="region of interest" description="Disordered" evidence="1">
    <location>
        <begin position="1"/>
        <end position="33"/>
    </location>
</feature>
<dbReference type="InterPro" id="IPR007480">
    <property type="entry name" value="DUF529"/>
</dbReference>
<accession>A0A976M887</accession>
<dbReference type="OrthoDB" id="10564019at2759"/>
<proteinExistence type="predicted"/>
<evidence type="ECO:0000256" key="1">
    <source>
        <dbReference type="SAM" id="MobiDB-lite"/>
    </source>
</evidence>
<gene>
    <name evidence="2" type="ORF">MACJ_001245</name>
</gene>
<organism evidence="2 3">
    <name type="scientific">Theileria orientalis</name>
    <dbReference type="NCBI Taxonomy" id="68886"/>
    <lineage>
        <taxon>Eukaryota</taxon>
        <taxon>Sar</taxon>
        <taxon>Alveolata</taxon>
        <taxon>Apicomplexa</taxon>
        <taxon>Aconoidasida</taxon>
        <taxon>Piroplasmida</taxon>
        <taxon>Theileriidae</taxon>
        <taxon>Theileria</taxon>
    </lineage>
</organism>
<evidence type="ECO:0000313" key="3">
    <source>
        <dbReference type="Proteomes" id="UP000244803"/>
    </source>
</evidence>
<reference evidence="2" key="1">
    <citation type="submission" date="2022-07" db="EMBL/GenBank/DDBJ databases">
        <title>Evaluation of T. orientalis genome assembly methods using nanopore sequencing and analysis of variation between genomes.</title>
        <authorList>
            <person name="Yam J."/>
            <person name="Micallef M.L."/>
            <person name="Liu M."/>
            <person name="Djordjevic S.P."/>
            <person name="Bogema D.R."/>
            <person name="Jenkins C."/>
        </authorList>
    </citation>
    <scope>NUCLEOTIDE SEQUENCE</scope>
    <source>
        <strain evidence="2">Fish Creek</strain>
    </source>
</reference>
<dbReference type="Pfam" id="PF04385">
    <property type="entry name" value="FAINT"/>
    <property type="match status" value="3"/>
</dbReference>
<dbReference type="AlphaFoldDB" id="A0A976M887"/>
<dbReference type="EMBL" id="CP056068">
    <property type="protein sequence ID" value="UKJ90313.1"/>
    <property type="molecule type" value="Genomic_DNA"/>
</dbReference>